<dbReference type="PANTHER" id="PTHR37017:SF3">
    <property type="entry name" value="AB HYDROLASE-1 DOMAIN-CONTAINING PROTEIN"/>
    <property type="match status" value="1"/>
</dbReference>
<dbReference type="InterPro" id="IPR052897">
    <property type="entry name" value="Sec-Metab_Biosynth_Hydrolase"/>
</dbReference>
<accession>A0A6A6HWK9</accession>
<sequence length="281" mass="31072">MRVSFLGLIVPFVAFLSVLVGAGAHDKPPAVILVPGAFHRPNVYYKAMQILRRDRYRDLFTIHLPSLGTLEGRQADVNVVRSFLSQQLNKGKDVLLVGNSYGGTVIGEAVKDFISFSSVSTTPTPPGKGRILGLIFLSGYIPYITEVTQPQTRPDIKTVSPSFFRFNETGRVFWDNDLENYPPSKTFYNLLSAKDAQFWSSRLDFSAFAALNATATYIPYTGDFKCVYAVGLQDNSIPPAFAYTFINQPGANFTVETLNSDHISPLSVPYDVAGLIKKYSE</sequence>
<dbReference type="EMBL" id="ML987209">
    <property type="protein sequence ID" value="KAF2242112.1"/>
    <property type="molecule type" value="Genomic_DNA"/>
</dbReference>
<dbReference type="PANTHER" id="PTHR37017">
    <property type="entry name" value="AB HYDROLASE-1 DOMAIN-CONTAINING PROTEIN-RELATED"/>
    <property type="match status" value="1"/>
</dbReference>
<dbReference type="SUPFAM" id="SSF53474">
    <property type="entry name" value="alpha/beta-Hydrolases"/>
    <property type="match status" value="1"/>
</dbReference>
<name>A0A6A6HWK9_9PLEO</name>
<evidence type="ECO:0000313" key="4">
    <source>
        <dbReference type="Proteomes" id="UP000800094"/>
    </source>
</evidence>
<feature type="chain" id="PRO_5025545676" description="AB hydrolase-1 domain-containing protein" evidence="1">
    <location>
        <begin position="25"/>
        <end position="281"/>
    </location>
</feature>
<dbReference type="InterPro" id="IPR000073">
    <property type="entry name" value="AB_hydrolase_1"/>
</dbReference>
<evidence type="ECO:0000256" key="1">
    <source>
        <dbReference type="SAM" id="SignalP"/>
    </source>
</evidence>
<dbReference type="AlphaFoldDB" id="A0A6A6HWK9"/>
<feature type="signal peptide" evidence="1">
    <location>
        <begin position="1"/>
        <end position="24"/>
    </location>
</feature>
<dbReference type="OrthoDB" id="408373at2759"/>
<dbReference type="RefSeq" id="XP_033677116.1">
    <property type="nucleotide sequence ID" value="XM_033834126.1"/>
</dbReference>
<keyword evidence="4" id="KW-1185">Reference proteome</keyword>
<feature type="domain" description="AB hydrolase-1" evidence="2">
    <location>
        <begin position="31"/>
        <end position="272"/>
    </location>
</feature>
<dbReference type="InterPro" id="IPR029058">
    <property type="entry name" value="AB_hydrolase_fold"/>
</dbReference>
<dbReference type="GeneID" id="54587456"/>
<reference evidence="3" key="1">
    <citation type="journal article" date="2020" name="Stud. Mycol.">
        <title>101 Dothideomycetes genomes: a test case for predicting lifestyles and emergence of pathogens.</title>
        <authorList>
            <person name="Haridas S."/>
            <person name="Albert R."/>
            <person name="Binder M."/>
            <person name="Bloem J."/>
            <person name="Labutti K."/>
            <person name="Salamov A."/>
            <person name="Andreopoulos B."/>
            <person name="Baker S."/>
            <person name="Barry K."/>
            <person name="Bills G."/>
            <person name="Bluhm B."/>
            <person name="Cannon C."/>
            <person name="Castanera R."/>
            <person name="Culley D."/>
            <person name="Daum C."/>
            <person name="Ezra D."/>
            <person name="Gonzalez J."/>
            <person name="Henrissat B."/>
            <person name="Kuo A."/>
            <person name="Liang C."/>
            <person name="Lipzen A."/>
            <person name="Lutzoni F."/>
            <person name="Magnuson J."/>
            <person name="Mondo S."/>
            <person name="Nolan M."/>
            <person name="Ohm R."/>
            <person name="Pangilinan J."/>
            <person name="Park H.-J."/>
            <person name="Ramirez L."/>
            <person name="Alfaro M."/>
            <person name="Sun H."/>
            <person name="Tritt A."/>
            <person name="Yoshinaga Y."/>
            <person name="Zwiers L.-H."/>
            <person name="Turgeon B."/>
            <person name="Goodwin S."/>
            <person name="Spatafora J."/>
            <person name="Crous P."/>
            <person name="Grigoriev I."/>
        </authorList>
    </citation>
    <scope>NUCLEOTIDE SEQUENCE</scope>
    <source>
        <strain evidence="3">CBS 122368</strain>
    </source>
</reference>
<evidence type="ECO:0000313" key="3">
    <source>
        <dbReference type="EMBL" id="KAF2242112.1"/>
    </source>
</evidence>
<protein>
    <recommendedName>
        <fullName evidence="2">AB hydrolase-1 domain-containing protein</fullName>
    </recommendedName>
</protein>
<dbReference type="Gene3D" id="3.40.50.1820">
    <property type="entry name" value="alpha/beta hydrolase"/>
    <property type="match status" value="1"/>
</dbReference>
<keyword evidence="1" id="KW-0732">Signal</keyword>
<gene>
    <name evidence="3" type="ORF">BU26DRAFT_571349</name>
</gene>
<evidence type="ECO:0000259" key="2">
    <source>
        <dbReference type="Pfam" id="PF12697"/>
    </source>
</evidence>
<organism evidence="3 4">
    <name type="scientific">Trematosphaeria pertusa</name>
    <dbReference type="NCBI Taxonomy" id="390896"/>
    <lineage>
        <taxon>Eukaryota</taxon>
        <taxon>Fungi</taxon>
        <taxon>Dikarya</taxon>
        <taxon>Ascomycota</taxon>
        <taxon>Pezizomycotina</taxon>
        <taxon>Dothideomycetes</taxon>
        <taxon>Pleosporomycetidae</taxon>
        <taxon>Pleosporales</taxon>
        <taxon>Massarineae</taxon>
        <taxon>Trematosphaeriaceae</taxon>
        <taxon>Trematosphaeria</taxon>
    </lineage>
</organism>
<proteinExistence type="predicted"/>
<dbReference type="Proteomes" id="UP000800094">
    <property type="component" value="Unassembled WGS sequence"/>
</dbReference>
<dbReference type="Pfam" id="PF12697">
    <property type="entry name" value="Abhydrolase_6"/>
    <property type="match status" value="1"/>
</dbReference>